<dbReference type="SUPFAM" id="SSF53335">
    <property type="entry name" value="S-adenosyl-L-methionine-dependent methyltransferases"/>
    <property type="match status" value="1"/>
</dbReference>
<evidence type="ECO:0000256" key="1">
    <source>
        <dbReference type="ARBA" id="ARBA00022603"/>
    </source>
</evidence>
<dbReference type="PANTHER" id="PTHR22807:SF30">
    <property type="entry name" value="28S RRNA (CYTOSINE(4447)-C(5))-METHYLTRANSFERASE-RELATED"/>
    <property type="match status" value="1"/>
</dbReference>
<dbReference type="Gene3D" id="1.10.940.10">
    <property type="entry name" value="NusB-like"/>
    <property type="match status" value="1"/>
</dbReference>
<dbReference type="InterPro" id="IPR035926">
    <property type="entry name" value="NusB-like_sf"/>
</dbReference>
<comment type="caution">
    <text evidence="7">The sequence shown here is derived from an EMBL/GenBank/DDBJ whole genome shotgun (WGS) entry which is preliminary data.</text>
</comment>
<evidence type="ECO:0000256" key="3">
    <source>
        <dbReference type="ARBA" id="ARBA00022691"/>
    </source>
</evidence>
<feature type="binding site" evidence="5">
    <location>
        <position position="314"/>
    </location>
    <ligand>
        <name>S-adenosyl-L-methionine</name>
        <dbReference type="ChEBI" id="CHEBI:59789"/>
    </ligand>
</feature>
<dbReference type="PROSITE" id="PS51686">
    <property type="entry name" value="SAM_MT_RSMB_NOP"/>
    <property type="match status" value="1"/>
</dbReference>
<feature type="domain" description="SAM-dependent MTase RsmB/NOP-type" evidence="6">
    <location>
        <begin position="308"/>
        <end position="420"/>
    </location>
</feature>
<keyword evidence="2 5" id="KW-0808">Transferase</keyword>
<dbReference type="AlphaFoldDB" id="A0A7X0H8E6"/>
<dbReference type="GO" id="GO:0008173">
    <property type="term" value="F:RNA methyltransferase activity"/>
    <property type="evidence" value="ECO:0007669"/>
    <property type="project" value="InterPro"/>
</dbReference>
<sequence length="422" mass="45822">MSRTARSAAIQALIPAVERFPDLPLVEPDLEGLSPADARLATAIHRTTIQRWLTLEHLLKRHLKQPMRKMPAETVAILLGGAAQLVLMDRLPAYAVIDESVRLTHVFEVKRTSGVVNAVLRKISDSVVGPSDEPWAAAPDGLPAADGTTIKLKGKLLPKADNLLAHLVVATSHPMPLLQRWFKQHGRERATAIALNSLQNPPTFVVENEASQRWGGSHAELVDWLAEDSSRRVQDPASLASVAALNGLDFQPRTILDLCAGRGTKTRQLQQVYPEAAITAHDPDDDRRADLEQVEGVSVAEPKPGHLFDLIVLDVPCSNTGVLARRPGARYRATEANLKSLVQLQREIVTRALGHLAPGGRLLYCTCSIEAEENDQQARWIVDQAPGLSLDKESTILPESSIQGGSDGHDGSYHAVVGHTPS</sequence>
<dbReference type="InterPro" id="IPR001678">
    <property type="entry name" value="MeTrfase_RsmB-F_NOP2_dom"/>
</dbReference>
<dbReference type="GO" id="GO:0003723">
    <property type="term" value="F:RNA binding"/>
    <property type="evidence" value="ECO:0007669"/>
    <property type="project" value="UniProtKB-UniRule"/>
</dbReference>
<dbReference type="InterPro" id="IPR029063">
    <property type="entry name" value="SAM-dependent_MTases_sf"/>
</dbReference>
<dbReference type="Pfam" id="PF01189">
    <property type="entry name" value="Methyltr_RsmB-F"/>
    <property type="match status" value="1"/>
</dbReference>
<comment type="caution">
    <text evidence="5">Lacks conserved residue(s) required for the propagation of feature annotation.</text>
</comment>
<accession>A0A7X0H8E6</accession>
<organism evidence="7 8">
    <name type="scientific">Algisphaera agarilytica</name>
    <dbReference type="NCBI Taxonomy" id="1385975"/>
    <lineage>
        <taxon>Bacteria</taxon>
        <taxon>Pseudomonadati</taxon>
        <taxon>Planctomycetota</taxon>
        <taxon>Phycisphaerae</taxon>
        <taxon>Phycisphaerales</taxon>
        <taxon>Phycisphaeraceae</taxon>
        <taxon>Algisphaera</taxon>
    </lineage>
</organism>
<reference evidence="7 8" key="1">
    <citation type="submission" date="2020-08" db="EMBL/GenBank/DDBJ databases">
        <title>Genomic Encyclopedia of Type Strains, Phase IV (KMG-IV): sequencing the most valuable type-strain genomes for metagenomic binning, comparative biology and taxonomic classification.</title>
        <authorList>
            <person name="Goeker M."/>
        </authorList>
    </citation>
    <scope>NUCLEOTIDE SEQUENCE [LARGE SCALE GENOMIC DNA]</scope>
    <source>
        <strain evidence="7 8">DSM 103725</strain>
    </source>
</reference>
<dbReference type="Proteomes" id="UP000541810">
    <property type="component" value="Unassembled WGS sequence"/>
</dbReference>
<dbReference type="Pfam" id="PF01029">
    <property type="entry name" value="NusB"/>
    <property type="match status" value="1"/>
</dbReference>
<evidence type="ECO:0000259" key="6">
    <source>
        <dbReference type="PROSITE" id="PS51686"/>
    </source>
</evidence>
<evidence type="ECO:0000256" key="2">
    <source>
        <dbReference type="ARBA" id="ARBA00022679"/>
    </source>
</evidence>
<dbReference type="EC" id="2.1.1.176" evidence="7"/>
<keyword evidence="4 5" id="KW-0694">RNA-binding</keyword>
<dbReference type="GO" id="GO:0001510">
    <property type="term" value="P:RNA methylation"/>
    <property type="evidence" value="ECO:0007669"/>
    <property type="project" value="InterPro"/>
</dbReference>
<dbReference type="PRINTS" id="PR02008">
    <property type="entry name" value="RCMTFAMILY"/>
</dbReference>
<evidence type="ECO:0000313" key="8">
    <source>
        <dbReference type="Proteomes" id="UP000541810"/>
    </source>
</evidence>
<dbReference type="SUPFAM" id="SSF48013">
    <property type="entry name" value="NusB-like"/>
    <property type="match status" value="1"/>
</dbReference>
<dbReference type="Gene3D" id="3.40.50.150">
    <property type="entry name" value="Vaccinia Virus protein VP39"/>
    <property type="match status" value="1"/>
</dbReference>
<dbReference type="EMBL" id="JACHGY010000001">
    <property type="protein sequence ID" value="MBB6431023.1"/>
    <property type="molecule type" value="Genomic_DNA"/>
</dbReference>
<evidence type="ECO:0000256" key="4">
    <source>
        <dbReference type="ARBA" id="ARBA00022884"/>
    </source>
</evidence>
<dbReference type="RefSeq" id="WP_184678520.1">
    <property type="nucleotide sequence ID" value="NZ_JACHGY010000001.1"/>
</dbReference>
<feature type="active site" description="Nucleophile" evidence="5">
    <location>
        <position position="367"/>
    </location>
</feature>
<keyword evidence="3 5" id="KW-0949">S-adenosyl-L-methionine</keyword>
<name>A0A7X0H8E6_9BACT</name>
<dbReference type="InterPro" id="IPR006027">
    <property type="entry name" value="NusB_RsmB_TIM44"/>
</dbReference>
<dbReference type="InterPro" id="IPR049560">
    <property type="entry name" value="MeTrfase_RsmB-F_NOP2_cat"/>
</dbReference>
<dbReference type="PANTHER" id="PTHR22807">
    <property type="entry name" value="NOP2 YEAST -RELATED NOL1/NOP2/FMU SUN DOMAIN-CONTAINING"/>
    <property type="match status" value="1"/>
</dbReference>
<dbReference type="InterPro" id="IPR023267">
    <property type="entry name" value="RCMT"/>
</dbReference>
<evidence type="ECO:0000313" key="7">
    <source>
        <dbReference type="EMBL" id="MBB6431023.1"/>
    </source>
</evidence>
<dbReference type="GO" id="GO:0006355">
    <property type="term" value="P:regulation of DNA-templated transcription"/>
    <property type="evidence" value="ECO:0007669"/>
    <property type="project" value="InterPro"/>
</dbReference>
<comment type="similarity">
    <text evidence="5">Belongs to the class I-like SAM-binding methyltransferase superfamily. RsmB/NOP family.</text>
</comment>
<gene>
    <name evidence="7" type="ORF">HNQ40_002829</name>
</gene>
<dbReference type="CDD" id="cd02440">
    <property type="entry name" value="AdoMet_MTases"/>
    <property type="match status" value="1"/>
</dbReference>
<protein>
    <submittedName>
        <fullName evidence="7">16S rRNA (Cytosine967-C5)-methyltransferase</fullName>
        <ecNumber evidence="7">2.1.1.176</ecNumber>
    </submittedName>
</protein>
<evidence type="ECO:0000256" key="5">
    <source>
        <dbReference type="PROSITE-ProRule" id="PRU01023"/>
    </source>
</evidence>
<keyword evidence="1 5" id="KW-0489">Methyltransferase</keyword>
<proteinExistence type="inferred from homology"/>
<keyword evidence="8" id="KW-1185">Reference proteome</keyword>